<evidence type="ECO:0000256" key="1">
    <source>
        <dbReference type="SAM" id="MobiDB-lite"/>
    </source>
</evidence>
<sequence length="82" mass="8842">MSKKVSVAKLKLKVQQCSEEAKQASETTSAAQAAVKHAVEKLHAAEKSESRTGKKTERGEKGFKSRPIAGSCPKAGFKKIRD</sequence>
<name>R1GTB7_9GAMM</name>
<dbReference type="AlphaFoldDB" id="R1GTB7"/>
<feature type="compositionally biased region" description="Low complexity" evidence="1">
    <location>
        <begin position="24"/>
        <end position="34"/>
    </location>
</feature>
<dbReference type="Proteomes" id="UP000011223">
    <property type="component" value="Unassembled WGS sequence"/>
</dbReference>
<dbReference type="EMBL" id="ANFM02000022">
    <property type="protein sequence ID" value="EOD79314.1"/>
    <property type="molecule type" value="Genomic_DNA"/>
</dbReference>
<evidence type="ECO:0000313" key="2">
    <source>
        <dbReference type="EMBL" id="EOD79314.1"/>
    </source>
</evidence>
<proteinExistence type="predicted"/>
<gene>
    <name evidence="2" type="ORF">D515_01978</name>
</gene>
<accession>R1GTB7</accession>
<feature type="region of interest" description="Disordered" evidence="1">
    <location>
        <begin position="23"/>
        <end position="82"/>
    </location>
</feature>
<dbReference type="RefSeq" id="WP_002539303.1">
    <property type="nucleotide sequence ID" value="NZ_ANFM02000022.1"/>
</dbReference>
<keyword evidence="3" id="KW-1185">Reference proteome</keyword>
<evidence type="ECO:0000313" key="3">
    <source>
        <dbReference type="Proteomes" id="UP000011223"/>
    </source>
</evidence>
<comment type="caution">
    <text evidence="2">The sequence shown here is derived from an EMBL/GenBank/DDBJ whole genome shotgun (WGS) entry which is preliminary data.</text>
</comment>
<protein>
    <submittedName>
        <fullName evidence="2">Uncharacterized protein</fullName>
    </submittedName>
</protein>
<organism evidence="2 3">
    <name type="scientific">Grimontia indica</name>
    <dbReference type="NCBI Taxonomy" id="1056512"/>
    <lineage>
        <taxon>Bacteria</taxon>
        <taxon>Pseudomonadati</taxon>
        <taxon>Pseudomonadota</taxon>
        <taxon>Gammaproteobacteria</taxon>
        <taxon>Vibrionales</taxon>
        <taxon>Vibrionaceae</taxon>
        <taxon>Grimontia</taxon>
    </lineage>
</organism>
<feature type="compositionally biased region" description="Basic and acidic residues" evidence="1">
    <location>
        <begin position="37"/>
        <end position="63"/>
    </location>
</feature>
<reference evidence="2 3" key="1">
    <citation type="journal article" date="2014" name="PLoS ONE">
        <title>Grimontia indica AK16(T), sp. nov., Isolated from a Seawater Sample Reports the Presence of Pathogenic Genes Similar to Vibrio Genus.</title>
        <authorList>
            <person name="Singh A."/>
            <person name="Vaidya B."/>
            <person name="Khatri I."/>
            <person name="Srinivas T.N."/>
            <person name="Subramanian S."/>
            <person name="Korpole S."/>
            <person name="Pinnaka A.K."/>
        </authorList>
    </citation>
    <scope>NUCLEOTIDE SEQUENCE [LARGE SCALE GENOMIC DNA]</scope>
    <source>
        <strain evidence="2 3">AK16</strain>
    </source>
</reference>